<dbReference type="GO" id="GO:0016887">
    <property type="term" value="F:ATP hydrolysis activity"/>
    <property type="evidence" value="ECO:0007669"/>
    <property type="project" value="InterPro"/>
</dbReference>
<dbReference type="InterPro" id="IPR003439">
    <property type="entry name" value="ABC_transporter-like_ATP-bd"/>
</dbReference>
<dbReference type="Pfam" id="PF00005">
    <property type="entry name" value="ABC_tran"/>
    <property type="match status" value="1"/>
</dbReference>
<dbReference type="Gene3D" id="3.40.50.300">
    <property type="entry name" value="P-loop containing nucleotide triphosphate hydrolases"/>
    <property type="match status" value="1"/>
</dbReference>
<protein>
    <recommendedName>
        <fullName evidence="1">ABC transporter domain-containing protein</fullName>
    </recommendedName>
</protein>
<feature type="domain" description="ABC transporter" evidence="1">
    <location>
        <begin position="53"/>
        <end position="103"/>
    </location>
</feature>
<evidence type="ECO:0000313" key="3">
    <source>
        <dbReference type="Proteomes" id="UP000335636"/>
    </source>
</evidence>
<sequence>DTISKELSGESPDKDVEDERKRILEHSKELMNSPVLIKELTKIYFTYTVILAVKNISLEVQRQECFGLLGYNGAGKTSTFQILTGEQSPTSGDVFIDGFSITKNILK</sequence>
<dbReference type="GO" id="GO:0005524">
    <property type="term" value="F:ATP binding"/>
    <property type="evidence" value="ECO:0007669"/>
    <property type="project" value="InterPro"/>
</dbReference>
<reference evidence="2" key="1">
    <citation type="submission" date="2019-04" db="EMBL/GenBank/DDBJ databases">
        <authorList>
            <person name="Alioto T."/>
            <person name="Alioto T."/>
        </authorList>
    </citation>
    <scope>NUCLEOTIDE SEQUENCE [LARGE SCALE GENOMIC DNA]</scope>
</reference>
<keyword evidence="3" id="KW-1185">Reference proteome</keyword>
<evidence type="ECO:0000313" key="2">
    <source>
        <dbReference type="EMBL" id="VTJ59133.1"/>
    </source>
</evidence>
<dbReference type="GO" id="GO:0016020">
    <property type="term" value="C:membrane"/>
    <property type="evidence" value="ECO:0007669"/>
    <property type="project" value="InterPro"/>
</dbReference>
<feature type="non-terminal residue" evidence="2">
    <location>
        <position position="1"/>
    </location>
</feature>
<proteinExistence type="predicted"/>
<dbReference type="EMBL" id="CABDUW010000116">
    <property type="protein sequence ID" value="VTJ59133.1"/>
    <property type="molecule type" value="Genomic_DNA"/>
</dbReference>
<comment type="caution">
    <text evidence="2">The sequence shown here is derived from an EMBL/GenBank/DDBJ whole genome shotgun (WGS) entry which is preliminary data.</text>
</comment>
<name>A0A5E4ANT0_MARMO</name>
<dbReference type="AlphaFoldDB" id="A0A5E4ANT0"/>
<organism evidence="2 3">
    <name type="scientific">Marmota monax</name>
    <name type="common">Woodchuck</name>
    <dbReference type="NCBI Taxonomy" id="9995"/>
    <lineage>
        <taxon>Eukaryota</taxon>
        <taxon>Metazoa</taxon>
        <taxon>Chordata</taxon>
        <taxon>Craniata</taxon>
        <taxon>Vertebrata</taxon>
        <taxon>Euteleostomi</taxon>
        <taxon>Mammalia</taxon>
        <taxon>Eutheria</taxon>
        <taxon>Euarchontoglires</taxon>
        <taxon>Glires</taxon>
        <taxon>Rodentia</taxon>
        <taxon>Sciuromorpha</taxon>
        <taxon>Sciuridae</taxon>
        <taxon>Xerinae</taxon>
        <taxon>Marmotini</taxon>
        <taxon>Marmota</taxon>
    </lineage>
</organism>
<dbReference type="PANTHER" id="PTHR19229">
    <property type="entry name" value="ATP-BINDING CASSETTE TRANSPORTER SUBFAMILY A ABCA"/>
    <property type="match status" value="1"/>
</dbReference>
<dbReference type="Proteomes" id="UP000335636">
    <property type="component" value="Unassembled WGS sequence"/>
</dbReference>
<gene>
    <name evidence="2" type="ORF">MONAX_5E036150</name>
</gene>
<feature type="non-terminal residue" evidence="2">
    <location>
        <position position="107"/>
    </location>
</feature>
<dbReference type="GO" id="GO:0140359">
    <property type="term" value="F:ABC-type transporter activity"/>
    <property type="evidence" value="ECO:0007669"/>
    <property type="project" value="InterPro"/>
</dbReference>
<dbReference type="SUPFAM" id="SSF52540">
    <property type="entry name" value="P-loop containing nucleoside triphosphate hydrolases"/>
    <property type="match status" value="1"/>
</dbReference>
<dbReference type="PANTHER" id="PTHR19229:SF243">
    <property type="entry name" value="ATP-BINDING CASSETTE, SUB-FAMILY A (ABC1), MEMBER 15"/>
    <property type="match status" value="1"/>
</dbReference>
<dbReference type="GO" id="GO:0005319">
    <property type="term" value="F:lipid transporter activity"/>
    <property type="evidence" value="ECO:0007669"/>
    <property type="project" value="TreeGrafter"/>
</dbReference>
<accession>A0A5E4ANT0</accession>
<dbReference type="InterPro" id="IPR026082">
    <property type="entry name" value="ABCA"/>
</dbReference>
<evidence type="ECO:0000259" key="1">
    <source>
        <dbReference type="Pfam" id="PF00005"/>
    </source>
</evidence>
<dbReference type="InterPro" id="IPR027417">
    <property type="entry name" value="P-loop_NTPase"/>
</dbReference>